<gene>
    <name evidence="3" type="ORF">ENS06_06945</name>
</gene>
<comment type="similarity">
    <text evidence="1">Belongs to the outer membrane factor (OMF) (TC 1.B.17) family.</text>
</comment>
<proteinExistence type="inferred from homology"/>
<dbReference type="InterPro" id="IPR003423">
    <property type="entry name" value="OMP_efflux"/>
</dbReference>
<dbReference type="Pfam" id="PF02321">
    <property type="entry name" value="OEP"/>
    <property type="match status" value="1"/>
</dbReference>
<name>A0A832A3L0_9BACT</name>
<accession>A0A832A3L0</accession>
<sequence>MKGFRRERRRFSELPAVSLRPVRLAWALVLLLTAFGGCAGFGGVGKLTGGRSDLPQLEVTLPQEIGLPEENKPLPENPTLQDYLAYAALHNPGLQAAFEAWKAALWKIPQVRSLPDPRFTYAYLVERVETRVGPQRQRFALAQTFPWLSRLELQEDVAFQEAQAKRAFYESAKWSLFERVKKAYYEYAYLRQAVAVTEENIRLLRNLERVFQTRYAGFLAPYGALVRIQTELGRLEDRLKTLEDLRHPASEELNAALNRPEKALLPWPPPSRVTTVALSDEAARAWLLADNPELKALSSLVAKEQAGEKLAQKSYFPDVMVSLEAVDTGEAMNRATPDSGKDPVAVGISINLPIWWQKYEAGVQEARHRERAAAKTLAERQNALSARLAMTLYKLRDAERRIDLYRNGLIPKARQALQVSLQDFEAGLGGYLDVIDAQRMLLEFELAHERAEADKAQRLAEVEGLVGRFLEEVPAESDEMASGRSGARRPNPQNDGG</sequence>
<comment type="caution">
    <text evidence="3">The sequence shown here is derived from an EMBL/GenBank/DDBJ whole genome shotgun (WGS) entry which is preliminary data.</text>
</comment>
<dbReference type="PANTHER" id="PTHR30203:SF24">
    <property type="entry name" value="BLR4935 PROTEIN"/>
    <property type="match status" value="1"/>
</dbReference>
<dbReference type="AlphaFoldDB" id="A0A832A3L0"/>
<feature type="region of interest" description="Disordered" evidence="2">
    <location>
        <begin position="473"/>
        <end position="497"/>
    </location>
</feature>
<evidence type="ECO:0000256" key="1">
    <source>
        <dbReference type="ARBA" id="ARBA00007613"/>
    </source>
</evidence>
<dbReference type="GO" id="GO:0015562">
    <property type="term" value="F:efflux transmembrane transporter activity"/>
    <property type="evidence" value="ECO:0007669"/>
    <property type="project" value="InterPro"/>
</dbReference>
<evidence type="ECO:0000313" key="3">
    <source>
        <dbReference type="EMBL" id="HFK97047.1"/>
    </source>
</evidence>
<evidence type="ECO:0000256" key="2">
    <source>
        <dbReference type="SAM" id="MobiDB-lite"/>
    </source>
</evidence>
<reference evidence="3" key="1">
    <citation type="journal article" date="2020" name="mSystems">
        <title>Genome- and Community-Level Interaction Insights into Carbon Utilization and Element Cycling Functions of Hydrothermarchaeota in Hydrothermal Sediment.</title>
        <authorList>
            <person name="Zhou Z."/>
            <person name="Liu Y."/>
            <person name="Xu W."/>
            <person name="Pan J."/>
            <person name="Luo Z.H."/>
            <person name="Li M."/>
        </authorList>
    </citation>
    <scope>NUCLEOTIDE SEQUENCE [LARGE SCALE GENOMIC DNA]</scope>
    <source>
        <strain evidence="3">SpSt-456</strain>
    </source>
</reference>
<protein>
    <submittedName>
        <fullName evidence="3">TolC family protein</fullName>
    </submittedName>
</protein>
<dbReference type="PANTHER" id="PTHR30203">
    <property type="entry name" value="OUTER MEMBRANE CATION EFFLUX PROTEIN"/>
    <property type="match status" value="1"/>
</dbReference>
<dbReference type="InterPro" id="IPR010131">
    <property type="entry name" value="MdtP/NodT-like"/>
</dbReference>
<organism evidence="3">
    <name type="scientific">Desulfacinum infernum</name>
    <dbReference type="NCBI Taxonomy" id="35837"/>
    <lineage>
        <taxon>Bacteria</taxon>
        <taxon>Pseudomonadati</taxon>
        <taxon>Thermodesulfobacteriota</taxon>
        <taxon>Syntrophobacteria</taxon>
        <taxon>Syntrophobacterales</taxon>
        <taxon>Syntrophobacteraceae</taxon>
        <taxon>Desulfacinum</taxon>
    </lineage>
</organism>
<dbReference type="Gene3D" id="1.20.1600.10">
    <property type="entry name" value="Outer membrane efflux proteins (OEP)"/>
    <property type="match status" value="1"/>
</dbReference>
<dbReference type="EMBL" id="DSTK01000021">
    <property type="protein sequence ID" value="HFK97047.1"/>
    <property type="molecule type" value="Genomic_DNA"/>
</dbReference>
<dbReference type="SUPFAM" id="SSF56954">
    <property type="entry name" value="Outer membrane efflux proteins (OEP)"/>
    <property type="match status" value="1"/>
</dbReference>